<dbReference type="Proteomes" id="UP000677228">
    <property type="component" value="Unassembled WGS sequence"/>
</dbReference>
<evidence type="ECO:0000313" key="2">
    <source>
        <dbReference type="EMBL" id="CAF4288914.1"/>
    </source>
</evidence>
<name>A0A8S2FLD0_9BILA</name>
<dbReference type="EMBL" id="CAJOBA010056051">
    <property type="protein sequence ID" value="CAF4288914.1"/>
    <property type="molecule type" value="Genomic_DNA"/>
</dbReference>
<reference evidence="1" key="1">
    <citation type="submission" date="2021-02" db="EMBL/GenBank/DDBJ databases">
        <authorList>
            <person name="Nowell W R."/>
        </authorList>
    </citation>
    <scope>NUCLEOTIDE SEQUENCE</scope>
</reference>
<evidence type="ECO:0000313" key="1">
    <source>
        <dbReference type="EMBL" id="CAF1500349.1"/>
    </source>
</evidence>
<protein>
    <submittedName>
        <fullName evidence="1">Uncharacterized protein</fullName>
    </submittedName>
</protein>
<organism evidence="1 3">
    <name type="scientific">Didymodactylos carnosus</name>
    <dbReference type="NCBI Taxonomy" id="1234261"/>
    <lineage>
        <taxon>Eukaryota</taxon>
        <taxon>Metazoa</taxon>
        <taxon>Spiralia</taxon>
        <taxon>Gnathifera</taxon>
        <taxon>Rotifera</taxon>
        <taxon>Eurotatoria</taxon>
        <taxon>Bdelloidea</taxon>
        <taxon>Philodinida</taxon>
        <taxon>Philodinidae</taxon>
        <taxon>Didymodactylos</taxon>
    </lineage>
</organism>
<accession>A0A8S2FLD0</accession>
<dbReference type="Proteomes" id="UP000682733">
    <property type="component" value="Unassembled WGS sequence"/>
</dbReference>
<sequence>MPSLVWPHRFARQNNIGKMTSDMHDTLLLFYNTIDILIEEGQTFEGDLDKPFRDIQSGLRDDVICPIRIILYSYSTQWSLNNRDEKQIHFQINQLSREAPSIQYRVKSVVLARLLKEWISNLASVIRSIEKKFA</sequence>
<comment type="caution">
    <text evidence="1">The sequence shown here is derived from an EMBL/GenBank/DDBJ whole genome shotgun (WGS) entry which is preliminary data.</text>
</comment>
<proteinExistence type="predicted"/>
<evidence type="ECO:0000313" key="3">
    <source>
        <dbReference type="Proteomes" id="UP000677228"/>
    </source>
</evidence>
<gene>
    <name evidence="1" type="ORF">OVA965_LOCUS36908</name>
    <name evidence="2" type="ORF">TMI583_LOCUS37946</name>
</gene>
<dbReference type="AlphaFoldDB" id="A0A8S2FLD0"/>
<dbReference type="EMBL" id="CAJNOK010034043">
    <property type="protein sequence ID" value="CAF1500349.1"/>
    <property type="molecule type" value="Genomic_DNA"/>
</dbReference>